<dbReference type="Pfam" id="PF03692">
    <property type="entry name" value="CxxCxxCC"/>
    <property type="match status" value="1"/>
</dbReference>
<sequence>MPSAVAAVGICYDARFVGISGNRVNPNPCMTCGACCASFRVSFYWGETDAAPTGSVPAYLTEAIAPHHVAMLGTNQAKPHCIALEGVVGECVSCTIYSLRSSTCREFTASWEYGEHNPTCDRARAKYGLAPLLPTVG</sequence>
<accession>A0ABY3SVE7</accession>
<proteinExistence type="predicted"/>
<dbReference type="EMBL" id="CP091244">
    <property type="protein sequence ID" value="UJS22655.1"/>
    <property type="molecule type" value="Genomic_DNA"/>
</dbReference>
<organism evidence="1 2">
    <name type="scientific">Thiothrix winogradskyi</name>
    <dbReference type="NCBI Taxonomy" id="96472"/>
    <lineage>
        <taxon>Bacteria</taxon>
        <taxon>Pseudomonadati</taxon>
        <taxon>Pseudomonadota</taxon>
        <taxon>Gammaproteobacteria</taxon>
        <taxon>Thiotrichales</taxon>
        <taxon>Thiotrichaceae</taxon>
        <taxon>Thiothrix</taxon>
    </lineage>
</organism>
<keyword evidence="2" id="KW-1185">Reference proteome</keyword>
<dbReference type="InterPro" id="IPR005358">
    <property type="entry name" value="Puta_zinc/iron-chelating_dom"/>
</dbReference>
<name>A0ABY3SVE7_9GAMM</name>
<evidence type="ECO:0000313" key="2">
    <source>
        <dbReference type="Proteomes" id="UP001054801"/>
    </source>
</evidence>
<dbReference type="RefSeq" id="WP_236496334.1">
    <property type="nucleotide sequence ID" value="NZ_CP091244.1"/>
</dbReference>
<dbReference type="Proteomes" id="UP001054801">
    <property type="component" value="Chromosome"/>
</dbReference>
<protein>
    <submittedName>
        <fullName evidence="1">YkgJ family cysteine cluster protein</fullName>
    </submittedName>
</protein>
<evidence type="ECO:0000313" key="1">
    <source>
        <dbReference type="EMBL" id="UJS22655.1"/>
    </source>
</evidence>
<gene>
    <name evidence="1" type="ORF">L2Y54_11930</name>
</gene>
<reference evidence="1" key="1">
    <citation type="journal article" date="2022" name="Microorganisms">
        <title>Two New Species of Filamentous Sulfur Bacteria of the Genus Thiothrix, Thiothrix winogradskyi sp. nov. and 'Candidatus Thiothrix sulfatifontis' sp. nov.</title>
        <authorList>
            <person name="Ravin N.V."/>
            <person name="Rossetti S."/>
            <person name="Beletsky A.V."/>
            <person name="Kadnikov V.V."/>
            <person name="Rudenko T.S."/>
            <person name="Smolyakov D.D."/>
            <person name="Moskvitina M.I."/>
            <person name="Gureeva M.V."/>
            <person name="Mardanov A.V."/>
            <person name="Grabovich M.Y."/>
        </authorList>
    </citation>
    <scope>NUCLEOTIDE SEQUENCE</scope>
    <source>
        <strain evidence="1">CT3</strain>
    </source>
</reference>